<protein>
    <submittedName>
        <fullName evidence="1">Uncharacterized protein</fullName>
    </submittedName>
</protein>
<dbReference type="EMBL" id="CP001349">
    <property type="protein sequence ID" value="ACL57295.1"/>
    <property type="molecule type" value="Genomic_DNA"/>
</dbReference>
<dbReference type="Proteomes" id="UP000008207">
    <property type="component" value="Chromosome"/>
</dbReference>
<keyword evidence="2" id="KW-1185">Reference proteome</keyword>
<dbReference type="KEGG" id="mno:Mnod_2319"/>
<dbReference type="OrthoDB" id="194599at2"/>
<reference evidence="1 2" key="1">
    <citation type="submission" date="2009-01" db="EMBL/GenBank/DDBJ databases">
        <title>Complete sequence of chromosome of Methylobacterium nodulans ORS 2060.</title>
        <authorList>
            <consortium name="US DOE Joint Genome Institute"/>
            <person name="Lucas S."/>
            <person name="Copeland A."/>
            <person name="Lapidus A."/>
            <person name="Glavina del Rio T."/>
            <person name="Dalin E."/>
            <person name="Tice H."/>
            <person name="Bruce D."/>
            <person name="Goodwin L."/>
            <person name="Pitluck S."/>
            <person name="Sims D."/>
            <person name="Brettin T."/>
            <person name="Detter J.C."/>
            <person name="Han C."/>
            <person name="Larimer F."/>
            <person name="Land M."/>
            <person name="Hauser L."/>
            <person name="Kyrpides N."/>
            <person name="Ivanova N."/>
            <person name="Marx C.J."/>
            <person name="Richardson P."/>
        </authorList>
    </citation>
    <scope>NUCLEOTIDE SEQUENCE [LARGE SCALE GENOMIC DNA]</scope>
    <source>
        <strain evidence="2">LMG 21967 / CNCM I-2342 / ORS 2060</strain>
    </source>
</reference>
<dbReference type="RefSeq" id="WP_015928975.1">
    <property type="nucleotide sequence ID" value="NC_011894.1"/>
</dbReference>
<evidence type="ECO:0000313" key="1">
    <source>
        <dbReference type="EMBL" id="ACL57295.1"/>
    </source>
</evidence>
<gene>
    <name evidence="1" type="ordered locus">Mnod_2319</name>
</gene>
<proteinExistence type="predicted"/>
<dbReference type="HOGENOM" id="CLU_2666899_0_0_5"/>
<name>B8IB80_METNO</name>
<dbReference type="AlphaFoldDB" id="B8IB80"/>
<accession>B8IB80</accession>
<evidence type="ECO:0000313" key="2">
    <source>
        <dbReference type="Proteomes" id="UP000008207"/>
    </source>
</evidence>
<dbReference type="STRING" id="460265.Mnod_2319"/>
<sequence length="75" mass="8211">MNAPVTGIAIPSDNPRTASEVAGILRALAVRQEGIVIVRRERQRPWHHIAAARIETQFATLHGLFCRRTGAAGQE</sequence>
<organism evidence="1 2">
    <name type="scientific">Methylobacterium nodulans (strain LMG 21967 / CNCM I-2342 / ORS 2060)</name>
    <dbReference type="NCBI Taxonomy" id="460265"/>
    <lineage>
        <taxon>Bacteria</taxon>
        <taxon>Pseudomonadati</taxon>
        <taxon>Pseudomonadota</taxon>
        <taxon>Alphaproteobacteria</taxon>
        <taxon>Hyphomicrobiales</taxon>
        <taxon>Methylobacteriaceae</taxon>
        <taxon>Methylobacterium</taxon>
    </lineage>
</organism>